<keyword evidence="2" id="KW-1185">Reference proteome</keyword>
<dbReference type="AlphaFoldDB" id="A0A4D6M2E8"/>
<evidence type="ECO:0000313" key="1">
    <source>
        <dbReference type="EMBL" id="QCD94214.1"/>
    </source>
</evidence>
<dbReference type="Proteomes" id="UP000501690">
    <property type="component" value="Linkage Group LG5"/>
</dbReference>
<evidence type="ECO:0000313" key="2">
    <source>
        <dbReference type="Proteomes" id="UP000501690"/>
    </source>
</evidence>
<accession>A0A4D6M2E8</accession>
<proteinExistence type="predicted"/>
<reference evidence="1 2" key="1">
    <citation type="submission" date="2019-04" db="EMBL/GenBank/DDBJ databases">
        <title>An improved genome assembly and genetic linkage map for asparagus bean, Vigna unguiculata ssp. sesquipedialis.</title>
        <authorList>
            <person name="Xia Q."/>
            <person name="Zhang R."/>
            <person name="Dong Y."/>
        </authorList>
    </citation>
    <scope>NUCLEOTIDE SEQUENCE [LARGE SCALE GENOMIC DNA]</scope>
    <source>
        <tissue evidence="1">Leaf</tissue>
    </source>
</reference>
<protein>
    <submittedName>
        <fullName evidence="1">Uncharacterized protein</fullName>
    </submittedName>
</protein>
<gene>
    <name evidence="1" type="ORF">DEO72_LG5g2295</name>
</gene>
<sequence length="70" mass="7581">MLSATSRPGEKFWVLSDKYSRLGENGLPKRGEVCVLLGEGMSRSGEKSSPKRDVCGEATISHSLRRDGVA</sequence>
<dbReference type="EMBL" id="CP039349">
    <property type="protein sequence ID" value="QCD94214.1"/>
    <property type="molecule type" value="Genomic_DNA"/>
</dbReference>
<name>A0A4D6M2E8_VIGUN</name>
<organism evidence="1 2">
    <name type="scientific">Vigna unguiculata</name>
    <name type="common">Cowpea</name>
    <dbReference type="NCBI Taxonomy" id="3917"/>
    <lineage>
        <taxon>Eukaryota</taxon>
        <taxon>Viridiplantae</taxon>
        <taxon>Streptophyta</taxon>
        <taxon>Embryophyta</taxon>
        <taxon>Tracheophyta</taxon>
        <taxon>Spermatophyta</taxon>
        <taxon>Magnoliopsida</taxon>
        <taxon>eudicotyledons</taxon>
        <taxon>Gunneridae</taxon>
        <taxon>Pentapetalae</taxon>
        <taxon>rosids</taxon>
        <taxon>fabids</taxon>
        <taxon>Fabales</taxon>
        <taxon>Fabaceae</taxon>
        <taxon>Papilionoideae</taxon>
        <taxon>50 kb inversion clade</taxon>
        <taxon>NPAAA clade</taxon>
        <taxon>indigoferoid/millettioid clade</taxon>
        <taxon>Phaseoleae</taxon>
        <taxon>Vigna</taxon>
    </lineage>
</organism>